<dbReference type="VEuPathDB" id="VectorBase:ASIC018215"/>
<protein>
    <submittedName>
        <fullName evidence="1 2">Carbon monoxide dehydrogenase</fullName>
    </submittedName>
</protein>
<dbReference type="EMBL" id="KE525347">
    <property type="protein sequence ID" value="KFB49702.1"/>
    <property type="molecule type" value="Genomic_DNA"/>
</dbReference>
<gene>
    <name evidence="1" type="ORF">ZHAS_00018215</name>
</gene>
<name>A0A084WHK8_ANOSI</name>
<evidence type="ECO:0000313" key="3">
    <source>
        <dbReference type="Proteomes" id="UP000030765"/>
    </source>
</evidence>
<proteinExistence type="predicted"/>
<evidence type="ECO:0000313" key="1">
    <source>
        <dbReference type="EMBL" id="KFB49702.1"/>
    </source>
</evidence>
<accession>A0A084WHK8</accession>
<dbReference type="AlphaFoldDB" id="A0A084WHK8"/>
<organism evidence="1">
    <name type="scientific">Anopheles sinensis</name>
    <name type="common">Mosquito</name>
    <dbReference type="NCBI Taxonomy" id="74873"/>
    <lineage>
        <taxon>Eukaryota</taxon>
        <taxon>Metazoa</taxon>
        <taxon>Ecdysozoa</taxon>
        <taxon>Arthropoda</taxon>
        <taxon>Hexapoda</taxon>
        <taxon>Insecta</taxon>
        <taxon>Pterygota</taxon>
        <taxon>Neoptera</taxon>
        <taxon>Endopterygota</taxon>
        <taxon>Diptera</taxon>
        <taxon>Nematocera</taxon>
        <taxon>Culicoidea</taxon>
        <taxon>Culicidae</taxon>
        <taxon>Anophelinae</taxon>
        <taxon>Anopheles</taxon>
    </lineage>
</organism>
<keyword evidence="3" id="KW-1185">Reference proteome</keyword>
<sequence length="89" mass="9624">MITPLLVGFTISRAERNFTTHPISSQHLPPIFACPVALLLRDLIDDDNNFEASPGRTHLSRGSSSFVERIIIIVPGRETGSGSGVINVP</sequence>
<reference evidence="2" key="2">
    <citation type="submission" date="2020-05" db="UniProtKB">
        <authorList>
            <consortium name="EnsemblMetazoa"/>
        </authorList>
    </citation>
    <scope>IDENTIFICATION</scope>
</reference>
<dbReference type="EnsemblMetazoa" id="ASIC018215-RA">
    <property type="protein sequence ID" value="ASIC018215-PA"/>
    <property type="gene ID" value="ASIC018215"/>
</dbReference>
<dbReference type="EMBL" id="ATLV01023854">
    <property type="status" value="NOT_ANNOTATED_CDS"/>
    <property type="molecule type" value="Genomic_DNA"/>
</dbReference>
<evidence type="ECO:0000313" key="2">
    <source>
        <dbReference type="EnsemblMetazoa" id="ASIC018215-PA"/>
    </source>
</evidence>
<reference evidence="1 3" key="1">
    <citation type="journal article" date="2014" name="BMC Genomics">
        <title>Genome sequence of Anopheles sinensis provides insight into genetics basis of mosquito competence for malaria parasites.</title>
        <authorList>
            <person name="Zhou D."/>
            <person name="Zhang D."/>
            <person name="Ding G."/>
            <person name="Shi L."/>
            <person name="Hou Q."/>
            <person name="Ye Y."/>
            <person name="Xu Y."/>
            <person name="Zhou H."/>
            <person name="Xiong C."/>
            <person name="Li S."/>
            <person name="Yu J."/>
            <person name="Hong S."/>
            <person name="Yu X."/>
            <person name="Zou P."/>
            <person name="Chen C."/>
            <person name="Chang X."/>
            <person name="Wang W."/>
            <person name="Lv Y."/>
            <person name="Sun Y."/>
            <person name="Ma L."/>
            <person name="Shen B."/>
            <person name="Zhu C."/>
        </authorList>
    </citation>
    <scope>NUCLEOTIDE SEQUENCE [LARGE SCALE GENOMIC DNA]</scope>
</reference>
<dbReference type="Proteomes" id="UP000030765">
    <property type="component" value="Unassembled WGS sequence"/>
</dbReference>